<feature type="transmembrane region" description="Helical" evidence="1">
    <location>
        <begin position="430"/>
        <end position="456"/>
    </location>
</feature>
<dbReference type="Pfam" id="PF09822">
    <property type="entry name" value="ABC_transp_aux"/>
    <property type="match status" value="1"/>
</dbReference>
<dbReference type="EMBL" id="MLJW01000269">
    <property type="protein sequence ID" value="OIQ91112.1"/>
    <property type="molecule type" value="Genomic_DNA"/>
</dbReference>
<reference evidence="4" key="1">
    <citation type="submission" date="2016-10" db="EMBL/GenBank/DDBJ databases">
        <title>Sequence of Gallionella enrichment culture.</title>
        <authorList>
            <person name="Poehlein A."/>
            <person name="Muehling M."/>
            <person name="Daniel R."/>
        </authorList>
    </citation>
    <scope>NUCLEOTIDE SEQUENCE</scope>
</reference>
<evidence type="ECO:0000259" key="3">
    <source>
        <dbReference type="Pfam" id="PF23357"/>
    </source>
</evidence>
<dbReference type="Pfam" id="PF23357">
    <property type="entry name" value="DUF7088"/>
    <property type="match status" value="1"/>
</dbReference>
<keyword evidence="1" id="KW-0472">Membrane</keyword>
<name>A0A1J5R553_9ZZZZ</name>
<evidence type="ECO:0000259" key="2">
    <source>
        <dbReference type="Pfam" id="PF09822"/>
    </source>
</evidence>
<comment type="caution">
    <text evidence="4">The sequence shown here is derived from an EMBL/GenBank/DDBJ whole genome shotgun (WGS) entry which is preliminary data.</text>
</comment>
<gene>
    <name evidence="4" type="ORF">GALL_269630</name>
</gene>
<dbReference type="InterPro" id="IPR019196">
    <property type="entry name" value="ABC_transp_unknown"/>
</dbReference>
<dbReference type="SUPFAM" id="SSF52317">
    <property type="entry name" value="Class I glutamine amidotransferase-like"/>
    <property type="match status" value="1"/>
</dbReference>
<keyword evidence="1" id="KW-1133">Transmembrane helix</keyword>
<feature type="domain" description="DUF7088" evidence="3">
    <location>
        <begin position="46"/>
        <end position="123"/>
    </location>
</feature>
<evidence type="ECO:0000256" key="1">
    <source>
        <dbReference type="SAM" id="Phobius"/>
    </source>
</evidence>
<feature type="transmembrane region" description="Helical" evidence="1">
    <location>
        <begin position="12"/>
        <end position="33"/>
    </location>
</feature>
<keyword evidence="1" id="KW-0812">Transmembrane</keyword>
<protein>
    <submittedName>
        <fullName evidence="4">ABC-type uncharacterized transport system</fullName>
    </submittedName>
</protein>
<proteinExistence type="predicted"/>
<feature type="domain" description="ABC-type uncharacterised transport system" evidence="2">
    <location>
        <begin position="159"/>
        <end position="384"/>
    </location>
</feature>
<sequence length="461" mass="51426">MNINRKLRFQLLVQNSFFVVLFLLLVILLGYLASQYRVAKDITQANRNILTQGSINVLKQMKAPVNITVFATKDDASSGDNFRKGMLDFIARYQREKKDIHLTFINPSIEPKLAQDAGIKSDGEVVVEYQKRVEHITPPIAEQEMTNLLVRLSRTNQEAVMYLDGHGERNLLGIKNFDLGEFGKQLEAKGFKFANPDLTIAQAVPSNGAMLVIAGPQVDVSDVEAKKIKAYLEAGGNLLWLLDDDNLHGLKDVGDYLGLQVSPGIAMDMASAQYGADARVSFASLYGEHPITTNFMLRTLFPEAHEVTAHGTDENGWKVSNLVEVAPNGWLVSKKLAKNEKPVFNEKKDKRGPINIGVALERTYGKKGQRVVVMGNGNFLSNTFITNGGNLDFGVNIVNWLAGDDKLITIQPMPLKDINITIPDTDMGRIIAWSVFHGFQYIIPIFMLIAGFYLWWKRRKA</sequence>
<dbReference type="AlphaFoldDB" id="A0A1J5R553"/>
<evidence type="ECO:0000313" key="4">
    <source>
        <dbReference type="EMBL" id="OIQ91112.1"/>
    </source>
</evidence>
<dbReference type="InterPro" id="IPR055396">
    <property type="entry name" value="DUF7088"/>
</dbReference>
<dbReference type="InterPro" id="IPR029062">
    <property type="entry name" value="Class_I_gatase-like"/>
</dbReference>
<organism evidence="4">
    <name type="scientific">mine drainage metagenome</name>
    <dbReference type="NCBI Taxonomy" id="410659"/>
    <lineage>
        <taxon>unclassified sequences</taxon>
        <taxon>metagenomes</taxon>
        <taxon>ecological metagenomes</taxon>
    </lineage>
</organism>
<accession>A0A1J5R553</accession>